<dbReference type="PANTHER" id="PTHR38776">
    <property type="entry name" value="MLTA-INTERACTING PROTEIN-RELATED"/>
    <property type="match status" value="1"/>
</dbReference>
<comment type="subcellular location">
    <subcellularLocation>
        <location evidence="1">Cell outer membrane</location>
    </subcellularLocation>
</comment>
<dbReference type="PANTHER" id="PTHR38776:SF1">
    <property type="entry name" value="MLTA-INTERACTING PROTEIN-RELATED"/>
    <property type="match status" value="1"/>
</dbReference>
<dbReference type="InterPro" id="IPR010583">
    <property type="entry name" value="MipA"/>
</dbReference>
<comment type="similarity">
    <text evidence="2">Belongs to the MipA/OmpV family.</text>
</comment>
<protein>
    <submittedName>
        <fullName evidence="6">Outer membrane scaffolding protein for murein synthesis (MipA/OmpV family)</fullName>
    </submittedName>
</protein>
<dbReference type="AlphaFoldDB" id="A0A542BLC8"/>
<keyword evidence="5" id="KW-0998">Cell outer membrane</keyword>
<organism evidence="6">
    <name type="scientific">Serratia fonticola</name>
    <dbReference type="NCBI Taxonomy" id="47917"/>
    <lineage>
        <taxon>Bacteria</taxon>
        <taxon>Pseudomonadati</taxon>
        <taxon>Pseudomonadota</taxon>
        <taxon>Gammaproteobacteria</taxon>
        <taxon>Enterobacterales</taxon>
        <taxon>Yersiniaceae</taxon>
        <taxon>Serratia</taxon>
    </lineage>
</organism>
<name>A0A542BLC8_SERFO</name>
<accession>A0A542BLC8</accession>
<sequence length="254" mass="28635">MTNYFHATTCRSFYAIALTTLLFSDDIYAGEWSVGAGVLAEQLPYRDYNMQFMPLPIVTFEGEQFYINGQGAGIHIVNTDTQRLNFAINYSPLSYNPKDSDDPAMKMLEKRRATAMVGVSYQHHANWGTLSGEVATDILGYSDGMIVDIGYQYSLQFGKLQLVPGMGLQWQNRAFNDYYFGVSKAESQRSALPEYKAKSGVSSYLSLASYYSVNDNWQLLLIGHYEQMSDAVKNSPMVERDYNVMVATGVLYQF</sequence>
<dbReference type="EMBL" id="VISQ01000001">
    <property type="protein sequence ID" value="TVZ68111.1"/>
    <property type="molecule type" value="Genomic_DNA"/>
</dbReference>
<keyword evidence="3" id="KW-0732">Signal</keyword>
<dbReference type="GO" id="GO:0009252">
    <property type="term" value="P:peptidoglycan biosynthetic process"/>
    <property type="evidence" value="ECO:0007669"/>
    <property type="project" value="TreeGrafter"/>
</dbReference>
<comment type="caution">
    <text evidence="6">The sequence shown here is derived from an EMBL/GenBank/DDBJ whole genome shotgun (WGS) entry which is preliminary data.</text>
</comment>
<gene>
    <name evidence="6" type="ORF">FHU10_0530</name>
</gene>
<dbReference type="Pfam" id="PF06629">
    <property type="entry name" value="MipA"/>
    <property type="match status" value="1"/>
</dbReference>
<dbReference type="GO" id="GO:0009279">
    <property type="term" value="C:cell outer membrane"/>
    <property type="evidence" value="ECO:0007669"/>
    <property type="project" value="UniProtKB-SubCell"/>
</dbReference>
<evidence type="ECO:0000256" key="3">
    <source>
        <dbReference type="ARBA" id="ARBA00022729"/>
    </source>
</evidence>
<evidence type="ECO:0000256" key="2">
    <source>
        <dbReference type="ARBA" id="ARBA00005722"/>
    </source>
</evidence>
<evidence type="ECO:0000256" key="5">
    <source>
        <dbReference type="ARBA" id="ARBA00023237"/>
    </source>
</evidence>
<evidence type="ECO:0000313" key="6">
    <source>
        <dbReference type="EMBL" id="TVZ68111.1"/>
    </source>
</evidence>
<evidence type="ECO:0000256" key="4">
    <source>
        <dbReference type="ARBA" id="ARBA00023136"/>
    </source>
</evidence>
<proteinExistence type="inferred from homology"/>
<reference evidence="6" key="1">
    <citation type="submission" date="2019-06" db="EMBL/GenBank/DDBJ databases">
        <authorList>
            <person name="Deangelis K."/>
            <person name="Huntemann M."/>
            <person name="Clum A."/>
            <person name="Pillay M."/>
            <person name="Palaniappan K."/>
            <person name="Varghese N."/>
            <person name="Mikhailova N."/>
            <person name="Stamatis D."/>
            <person name="Reddy T."/>
            <person name="Daum C."/>
            <person name="Shapiro N."/>
            <person name="Ivanova N."/>
            <person name="Kyrpides N."/>
            <person name="Woyke T."/>
        </authorList>
    </citation>
    <scope>NUCLEOTIDE SEQUENCE [LARGE SCALE GENOMIC DNA]</scope>
    <source>
        <strain evidence="6">128R</strain>
    </source>
</reference>
<keyword evidence="4" id="KW-0472">Membrane</keyword>
<reference evidence="6" key="2">
    <citation type="submission" date="2019-08" db="EMBL/GenBank/DDBJ databases">
        <title>Investigation of anaerobic lignin degradation for improved lignocellulosic biofuels.</title>
        <authorList>
            <person name="Deangelis K.PhD."/>
        </authorList>
    </citation>
    <scope>NUCLEOTIDE SEQUENCE [LARGE SCALE GENOMIC DNA]</scope>
    <source>
        <strain evidence="6">128R</strain>
    </source>
</reference>
<evidence type="ECO:0000256" key="1">
    <source>
        <dbReference type="ARBA" id="ARBA00004442"/>
    </source>
</evidence>
<dbReference type="OrthoDB" id="5295915at2"/>